<reference evidence="11" key="4">
    <citation type="submission" date="2015-06" db="UniProtKB">
        <authorList>
            <consortium name="EnsemblMetazoa"/>
        </authorList>
    </citation>
    <scope>IDENTIFICATION</scope>
</reference>
<evidence type="ECO:0000313" key="10">
    <source>
        <dbReference type="EMBL" id="ETN61216.1"/>
    </source>
</evidence>
<evidence type="ECO:0000256" key="7">
    <source>
        <dbReference type="PIRSR" id="PIRSR600997-1"/>
    </source>
</evidence>
<dbReference type="Pfam" id="PF00135">
    <property type="entry name" value="COesterase"/>
    <property type="match status" value="1"/>
</dbReference>
<keyword evidence="5" id="KW-0325">Glycoprotein</keyword>
<evidence type="ECO:0000256" key="8">
    <source>
        <dbReference type="RuleBase" id="RU361235"/>
    </source>
</evidence>
<evidence type="ECO:0000256" key="5">
    <source>
        <dbReference type="ARBA" id="ARBA00023180"/>
    </source>
</evidence>
<evidence type="ECO:0000313" key="11">
    <source>
        <dbReference type="EnsemblMetazoa" id="ADAC007136-PA"/>
    </source>
</evidence>
<keyword evidence="3 8" id="KW-0378">Hydrolase</keyword>
<dbReference type="InterPro" id="IPR029058">
    <property type="entry name" value="AB_hydrolase_fold"/>
</dbReference>
<evidence type="ECO:0000256" key="3">
    <source>
        <dbReference type="ARBA" id="ARBA00022801"/>
    </source>
</evidence>
<proteinExistence type="inferred from homology"/>
<dbReference type="AlphaFoldDB" id="W5JB39"/>
<organism evidence="10">
    <name type="scientific">Anopheles darlingi</name>
    <name type="common">Mosquito</name>
    <dbReference type="NCBI Taxonomy" id="43151"/>
    <lineage>
        <taxon>Eukaryota</taxon>
        <taxon>Metazoa</taxon>
        <taxon>Ecdysozoa</taxon>
        <taxon>Arthropoda</taxon>
        <taxon>Hexapoda</taxon>
        <taxon>Insecta</taxon>
        <taxon>Pterygota</taxon>
        <taxon>Neoptera</taxon>
        <taxon>Endopterygota</taxon>
        <taxon>Diptera</taxon>
        <taxon>Nematocera</taxon>
        <taxon>Culicoidea</taxon>
        <taxon>Culicidae</taxon>
        <taxon>Anophelinae</taxon>
        <taxon>Anopheles</taxon>
    </lineage>
</organism>
<dbReference type="PROSITE" id="PS00122">
    <property type="entry name" value="CARBOXYLESTERASE_B_1"/>
    <property type="match status" value="1"/>
</dbReference>
<keyword evidence="12" id="KW-1185">Reference proteome</keyword>
<feature type="active site" description="Acyl-ester intermediate" evidence="7">
    <location>
        <position position="197"/>
    </location>
</feature>
<keyword evidence="4" id="KW-1015">Disulfide bond</keyword>
<dbReference type="Proteomes" id="UP000000673">
    <property type="component" value="Unassembled WGS sequence"/>
</dbReference>
<dbReference type="FunFam" id="3.40.50.1820:FF:000092">
    <property type="entry name" value="Carboxylic ester hydrolase"/>
    <property type="match status" value="1"/>
</dbReference>
<dbReference type="ESTHER" id="anoda-w5jb39">
    <property type="family name" value="Carb_B_Arthropoda"/>
</dbReference>
<evidence type="ECO:0000256" key="6">
    <source>
        <dbReference type="ARBA" id="ARBA00048484"/>
    </source>
</evidence>
<reference evidence="10" key="3">
    <citation type="journal article" date="2013" name="Nucleic Acids Res.">
        <title>The genome of Anopheles darlingi, the main neotropical malaria vector.</title>
        <authorList>
            <person name="Marinotti O."/>
            <person name="Cerqueira G.C."/>
            <person name="de Almeida L.G."/>
            <person name="Ferro M.I."/>
            <person name="Loreto E.L."/>
            <person name="Zaha A."/>
            <person name="Teixeira S.M."/>
            <person name="Wespiser A.R."/>
            <person name="Almeida E Silva A."/>
            <person name="Schlindwein A.D."/>
            <person name="Pacheco A.C."/>
            <person name="Silva A.L."/>
            <person name="Graveley B.R."/>
            <person name="Walenz B.P."/>
            <person name="Lima Bde A."/>
            <person name="Ribeiro C.A."/>
            <person name="Nunes-Silva C.G."/>
            <person name="de Carvalho C.R."/>
            <person name="Soares C.M."/>
            <person name="de Menezes C.B."/>
            <person name="Matiolli C."/>
            <person name="Caffrey D."/>
            <person name="Araujo D.A."/>
            <person name="de Oliveira D.M."/>
            <person name="Golenbock D."/>
            <person name="Grisard E.C."/>
            <person name="Fantinatti-Garboggini F."/>
            <person name="de Carvalho F.M."/>
            <person name="Barcellos F.G."/>
            <person name="Prosdocimi F."/>
            <person name="May G."/>
            <person name="Azevedo Junior G.M."/>
            <person name="Guimaraes G.M."/>
            <person name="Goldman G.H."/>
            <person name="Padilha I.Q."/>
            <person name="Batista Jda S."/>
            <person name="Ferro J.A."/>
            <person name="Ribeiro J.M."/>
            <person name="Fietto J.L."/>
            <person name="Dabbas K.M."/>
            <person name="Cerdeira L."/>
            <person name="Agnez-Lima L.F."/>
            <person name="Brocchi M."/>
            <person name="de Carvalho M.O."/>
            <person name="Teixeira Mde M."/>
            <person name="Diniz Maia Mde M."/>
            <person name="Goldman M.H."/>
            <person name="Cruz Schneider M.P."/>
            <person name="Felipe M.S."/>
            <person name="Hungria M."/>
            <person name="Nicolas M.F."/>
            <person name="Pereira M."/>
            <person name="Montes M.A."/>
            <person name="Cantao M.E."/>
            <person name="Vincentz M."/>
            <person name="Rafael M.S."/>
            <person name="Silverman N."/>
            <person name="Stoco P.H."/>
            <person name="Souza R.C."/>
            <person name="Vicentini R."/>
            <person name="Gazzinelli R.T."/>
            <person name="Neves Rde O."/>
            <person name="Silva R."/>
            <person name="Astolfi-Filho S."/>
            <person name="Maciel T.E."/>
            <person name="Urmenyi T.P."/>
            <person name="Tadei W.P."/>
            <person name="Camargo E.P."/>
            <person name="de Vasconcelos A.T."/>
        </authorList>
    </citation>
    <scope>NUCLEOTIDE SEQUENCE</scope>
</reference>
<dbReference type="InterPro" id="IPR002018">
    <property type="entry name" value="CarbesteraseB"/>
</dbReference>
<dbReference type="EMBL" id="ADMH02001746">
    <property type="protein sequence ID" value="ETN61216.1"/>
    <property type="molecule type" value="Genomic_DNA"/>
</dbReference>
<evidence type="ECO:0000259" key="9">
    <source>
        <dbReference type="Pfam" id="PF00135"/>
    </source>
</evidence>
<reference evidence="10 12" key="1">
    <citation type="journal article" date="2010" name="BMC Genomics">
        <title>Combination of measures distinguishes pre-miRNAs from other stem-loops in the genome of the newly sequenced Anopheles darlingi.</title>
        <authorList>
            <person name="Mendes N.D."/>
            <person name="Freitas A.T."/>
            <person name="Vasconcelos A.T."/>
            <person name="Sagot M.F."/>
        </authorList>
    </citation>
    <scope>NUCLEOTIDE SEQUENCE</scope>
</reference>
<dbReference type="OMA" id="MYVALEW"/>
<dbReference type="PANTHER" id="PTHR43142:SF1">
    <property type="entry name" value="CARBOXYLIC ESTER HYDROLASE"/>
    <property type="match status" value="1"/>
</dbReference>
<gene>
    <name evidence="10" type="ORF">AND_007136</name>
</gene>
<keyword evidence="2" id="KW-0719">Serine esterase</keyword>
<dbReference type="InterPro" id="IPR019826">
    <property type="entry name" value="Carboxylesterase_B_AS"/>
</dbReference>
<dbReference type="VEuPathDB" id="VectorBase:ADAC007136"/>
<feature type="domain" description="Carboxylesterase type B" evidence="9">
    <location>
        <begin position="10"/>
        <end position="538"/>
    </location>
</feature>
<dbReference type="Gene3D" id="3.40.50.1820">
    <property type="entry name" value="alpha/beta hydrolase"/>
    <property type="match status" value="1"/>
</dbReference>
<evidence type="ECO:0000256" key="4">
    <source>
        <dbReference type="ARBA" id="ARBA00023157"/>
    </source>
</evidence>
<protein>
    <recommendedName>
        <fullName evidence="8">Carboxylic ester hydrolase</fullName>
        <ecNumber evidence="8">3.1.1.-</ecNumber>
    </recommendedName>
</protein>
<sequence>MANSSSSSSELIVQTGNGPVQGTSKTSLYGVAYVSFQGIPYAKPPVGELRFKDPVPPTNWTDVLDCTKQCDPCYHFDRRVNQIVGSEDSLRLNIFTKTIKPTAAGLPVMVYLYGGGFVEGTSATELYGPDYLIEKDIVLVTLNYRVGALGFLCCQSPDAGVPGNAGLKDQRMALRWVRDNVARFGGDPTSITLFGHSAGGASVQYHLLSNQSSGLFDRAIIMSGSTMCDWALSPQRNWVEKLAKAIGWQGECEGEQAALEFLRQAAPEDIVAHQEKLFGPQEIQEGLLTPFGPTIEPYQSEVCFIPKAPREMLQAAWGNSINVMIGGTSEEGLILLQKVKPNLAAVLQDPRLFAGNVPMHLPLAIEQRMAFAAQLKQLYYPDSEPGVDNLGGFIDMASDRVFWHGLHRTILARASQQAQGIKTFVYRFAVDSPFFNHYRIHMVDPDIRGTSHADEISYLFSNIFATALDQNTMEYRAIREIVDIFTSFAANGDPNCSSTSKVTWNAVPDTVPPYECLNIGNDGITVQELPEGKRMKVWDSFYANDALF</sequence>
<dbReference type="EC" id="3.1.1.-" evidence="8"/>
<dbReference type="FunCoup" id="W5JB39">
    <property type="interactions" value="33"/>
</dbReference>
<evidence type="ECO:0000313" key="12">
    <source>
        <dbReference type="Proteomes" id="UP000000673"/>
    </source>
</evidence>
<evidence type="ECO:0000256" key="1">
    <source>
        <dbReference type="ARBA" id="ARBA00005964"/>
    </source>
</evidence>
<dbReference type="eggNOG" id="KOG1516">
    <property type="taxonomic scope" value="Eukaryota"/>
</dbReference>
<dbReference type="EnsemblMetazoa" id="ADAC007136-RA">
    <property type="protein sequence ID" value="ADAC007136-PA"/>
    <property type="gene ID" value="ADAC007136"/>
</dbReference>
<dbReference type="InterPro" id="IPR000997">
    <property type="entry name" value="Cholinesterase"/>
</dbReference>
<dbReference type="PRINTS" id="PR00878">
    <property type="entry name" value="CHOLNESTRASE"/>
</dbReference>
<reference evidence="10" key="2">
    <citation type="submission" date="2010-05" db="EMBL/GenBank/DDBJ databases">
        <authorList>
            <person name="Almeida L.G."/>
            <person name="Nicolas M.F."/>
            <person name="Souza R.C."/>
            <person name="Vasconcelos A.T.R."/>
        </authorList>
    </citation>
    <scope>NUCLEOTIDE SEQUENCE</scope>
</reference>
<dbReference type="STRING" id="43151.W5JB39"/>
<comment type="similarity">
    <text evidence="1 8">Belongs to the type-B carboxylesterase/lipase family.</text>
</comment>
<dbReference type="GO" id="GO:0003990">
    <property type="term" value="F:acetylcholinesterase activity"/>
    <property type="evidence" value="ECO:0007669"/>
    <property type="project" value="UniProtKB-EC"/>
</dbReference>
<dbReference type="PANTHER" id="PTHR43142">
    <property type="entry name" value="CARBOXYLIC ESTER HYDROLASE"/>
    <property type="match status" value="1"/>
</dbReference>
<comment type="catalytic activity">
    <reaction evidence="6">
        <text>acetylcholine + H2O = choline + acetate + H(+)</text>
        <dbReference type="Rhea" id="RHEA:17561"/>
        <dbReference type="ChEBI" id="CHEBI:15354"/>
        <dbReference type="ChEBI" id="CHEBI:15355"/>
        <dbReference type="ChEBI" id="CHEBI:15377"/>
        <dbReference type="ChEBI" id="CHEBI:15378"/>
        <dbReference type="ChEBI" id="CHEBI:30089"/>
        <dbReference type="EC" id="3.1.1.7"/>
    </reaction>
</comment>
<dbReference type="VEuPathDB" id="VectorBase:ADAR2_006079"/>
<feature type="active site" description="Charge relay system" evidence="7">
    <location>
        <position position="452"/>
    </location>
</feature>
<feature type="active site" description="Charge relay system" evidence="7">
    <location>
        <position position="331"/>
    </location>
</feature>
<dbReference type="HOGENOM" id="CLU_006586_13_2_1"/>
<accession>W5JB39</accession>
<dbReference type="SUPFAM" id="SSF53474">
    <property type="entry name" value="alpha/beta-Hydrolases"/>
    <property type="match status" value="1"/>
</dbReference>
<evidence type="ECO:0000256" key="2">
    <source>
        <dbReference type="ARBA" id="ARBA00022487"/>
    </source>
</evidence>
<name>W5JB39_ANODA</name>